<dbReference type="SUPFAM" id="SSF49464">
    <property type="entry name" value="Carboxypeptidase regulatory domain-like"/>
    <property type="match status" value="1"/>
</dbReference>
<dbReference type="InterPro" id="IPR008969">
    <property type="entry name" value="CarboxyPept-like_regulatory"/>
</dbReference>
<dbReference type="GO" id="GO:0004180">
    <property type="term" value="F:carboxypeptidase activity"/>
    <property type="evidence" value="ECO:0007669"/>
    <property type="project" value="UniProtKB-KW"/>
</dbReference>
<protein>
    <submittedName>
        <fullName evidence="1">Carboxypeptidase-like regulatory domain-containing protein</fullName>
    </submittedName>
</protein>
<comment type="caution">
    <text evidence="1">The sequence shown here is derived from an EMBL/GenBank/DDBJ whole genome shotgun (WGS) entry which is preliminary data.</text>
</comment>
<dbReference type="RefSeq" id="WP_166399793.1">
    <property type="nucleotide sequence ID" value="NZ_JAANAS010000039.1"/>
</dbReference>
<sequence length="263" mass="29953">MINKFFFLLFIFPIFIWAQDSTEIKLDSPKPNLEIISGKVLNAANDLPLSNVNIVNTSRVQGSISDQEGEFTLMASVNDTLYFSYLGFKSIQVKVTEDWTKFGDVKIKMTEASIALEEVTVRELRLTGFLEIDAKNIPIYENYRYSISGLDYAYEGGGYQKTSFSKTLDAVFNPADLLYNAFGKKGNEMRKLRQMKADDEIRNILQDKFDRKTLGAILGLAKEDIENILKRCDFSKDFIKTANDLQVLDAISGCYEEYRAVNR</sequence>
<gene>
    <name evidence="1" type="ORF">G7034_04590</name>
</gene>
<name>A0A967ADC8_9FLAO</name>
<dbReference type="Pfam" id="PF13715">
    <property type="entry name" value="CarbopepD_reg_2"/>
    <property type="match status" value="1"/>
</dbReference>
<dbReference type="Proteomes" id="UP000643701">
    <property type="component" value="Unassembled WGS sequence"/>
</dbReference>
<dbReference type="AlphaFoldDB" id="A0A967ADC8"/>
<organism evidence="1 2">
    <name type="scientific">Psychroflexus maritimus</name>
    <dbReference type="NCBI Taxonomy" id="2714865"/>
    <lineage>
        <taxon>Bacteria</taxon>
        <taxon>Pseudomonadati</taxon>
        <taxon>Bacteroidota</taxon>
        <taxon>Flavobacteriia</taxon>
        <taxon>Flavobacteriales</taxon>
        <taxon>Flavobacteriaceae</taxon>
        <taxon>Psychroflexus</taxon>
    </lineage>
</organism>
<dbReference type="EMBL" id="JAANAS010000039">
    <property type="protein sequence ID" value="NGZ89528.1"/>
    <property type="molecule type" value="Genomic_DNA"/>
</dbReference>
<evidence type="ECO:0000313" key="2">
    <source>
        <dbReference type="Proteomes" id="UP000643701"/>
    </source>
</evidence>
<keyword evidence="1" id="KW-0121">Carboxypeptidase</keyword>
<reference evidence="1" key="1">
    <citation type="submission" date="2020-03" db="EMBL/GenBank/DDBJ databases">
        <title>Psychroflexus Maritimus sp. nov., isolate from marine sediment.</title>
        <authorList>
            <person name="Zhong Y.-L."/>
        </authorList>
    </citation>
    <scope>NUCLEOTIDE SEQUENCE</scope>
    <source>
        <strain evidence="1">C1</strain>
    </source>
</reference>
<proteinExistence type="predicted"/>
<keyword evidence="1" id="KW-0378">Hydrolase</keyword>
<keyword evidence="2" id="KW-1185">Reference proteome</keyword>
<keyword evidence="1" id="KW-0645">Protease</keyword>
<accession>A0A967ADC8</accession>
<evidence type="ECO:0000313" key="1">
    <source>
        <dbReference type="EMBL" id="NGZ89528.1"/>
    </source>
</evidence>